<evidence type="ECO:0000259" key="10">
    <source>
        <dbReference type="Pfam" id="PF21694"/>
    </source>
</evidence>
<keyword evidence="4" id="KW-0548">Nucleotidyltransferase</keyword>
<dbReference type="NCBIfam" id="TIGR01128">
    <property type="entry name" value="holA"/>
    <property type="match status" value="1"/>
</dbReference>
<evidence type="ECO:0000256" key="3">
    <source>
        <dbReference type="ARBA" id="ARBA00022679"/>
    </source>
</evidence>
<dbReference type="SUPFAM" id="SSF52540">
    <property type="entry name" value="P-loop containing nucleoside triphosphate hydrolases"/>
    <property type="match status" value="1"/>
</dbReference>
<evidence type="ECO:0000313" key="11">
    <source>
        <dbReference type="EMBL" id="RAJ21099.1"/>
    </source>
</evidence>
<keyword evidence="5" id="KW-0235">DNA replication</keyword>
<dbReference type="EMBL" id="QLLQ01000012">
    <property type="protein sequence ID" value="RAJ21099.1"/>
    <property type="molecule type" value="Genomic_DNA"/>
</dbReference>
<dbReference type="Pfam" id="PF06144">
    <property type="entry name" value="DNA_pol3_delta"/>
    <property type="match status" value="1"/>
</dbReference>
<evidence type="ECO:0000256" key="2">
    <source>
        <dbReference type="ARBA" id="ARBA00017703"/>
    </source>
</evidence>
<dbReference type="Gene3D" id="1.10.8.60">
    <property type="match status" value="1"/>
</dbReference>
<keyword evidence="12" id="KW-1185">Reference proteome</keyword>
<dbReference type="AlphaFoldDB" id="A0A327RWJ1"/>
<reference evidence="11 12" key="1">
    <citation type="submission" date="2018-06" db="EMBL/GenBank/DDBJ databases">
        <title>Genomic Encyclopedia of Archaeal and Bacterial Type Strains, Phase II (KMG-II): from individual species to whole genera.</title>
        <authorList>
            <person name="Goeker M."/>
        </authorList>
    </citation>
    <scope>NUCLEOTIDE SEQUENCE [LARGE SCALE GENOMIC DNA]</scope>
    <source>
        <strain evidence="11 12">DSM 12408</strain>
    </source>
</reference>
<proteinExistence type="inferred from homology"/>
<dbReference type="Gene3D" id="1.20.272.10">
    <property type="match status" value="1"/>
</dbReference>
<sequence>MTNFLRTVSKIDTLFSLFLNRNENFGKFSGCNTSKFYSPKVKLQSSNTKFRGYKLEFGAFNLKNLPRLDEVKQIAADIKSRKLKPIYFLMGEEPYYIDKLSDFIEDNVLTEEERGFNQMVLYGRDVSIDDIVGNAKRFPMMAEYQVIIVKEAQDLSRNIEKLVDYAKQPQPSTILVFNYKYKTIDKRKSLYKTLNKMGVVYESKKLYENQVADWIRRVLSPKDYSISPKASQMLVEFLGTDLSKINNELEKLQIILPKDTQISPEHIEENIGISKDFNNFELRKAIGDGDVKKAHQIINYFAENPKDNPMVVTVSLLFNFFSQLLYFHGLNDKSPRNVASALKINPYFVNEYITAARNFPMKKVSSVVGTLRDFDVKSKGVGANAVSQGDLLKELLVRIMR</sequence>
<evidence type="ECO:0000256" key="6">
    <source>
        <dbReference type="ARBA" id="ARBA00022932"/>
    </source>
</evidence>
<evidence type="ECO:0000256" key="7">
    <source>
        <dbReference type="ARBA" id="ARBA00034754"/>
    </source>
</evidence>
<evidence type="ECO:0000256" key="1">
    <source>
        <dbReference type="ARBA" id="ARBA00012417"/>
    </source>
</evidence>
<evidence type="ECO:0000313" key="12">
    <source>
        <dbReference type="Proteomes" id="UP000248987"/>
    </source>
</evidence>
<dbReference type="GO" id="GO:0003887">
    <property type="term" value="F:DNA-directed DNA polymerase activity"/>
    <property type="evidence" value="ECO:0007669"/>
    <property type="project" value="UniProtKB-KW"/>
</dbReference>
<organism evidence="11 12">
    <name type="scientific">Gelidibacter algens</name>
    <dbReference type="NCBI Taxonomy" id="49280"/>
    <lineage>
        <taxon>Bacteria</taxon>
        <taxon>Pseudomonadati</taxon>
        <taxon>Bacteroidota</taxon>
        <taxon>Flavobacteriia</taxon>
        <taxon>Flavobacteriales</taxon>
        <taxon>Flavobacteriaceae</taxon>
        <taxon>Gelidibacter</taxon>
    </lineage>
</organism>
<evidence type="ECO:0000256" key="5">
    <source>
        <dbReference type="ARBA" id="ARBA00022705"/>
    </source>
</evidence>
<feature type="domain" description="DNA polymerase III delta subunit-like C-terminal" evidence="10">
    <location>
        <begin position="278"/>
        <end position="380"/>
    </location>
</feature>
<accession>A0A327RWJ1</accession>
<dbReference type="EC" id="2.7.7.7" evidence="1"/>
<dbReference type="GO" id="GO:0003677">
    <property type="term" value="F:DNA binding"/>
    <property type="evidence" value="ECO:0007669"/>
    <property type="project" value="InterPro"/>
</dbReference>
<keyword evidence="6" id="KW-0239">DNA-directed DNA polymerase</keyword>
<dbReference type="Pfam" id="PF21694">
    <property type="entry name" value="DNA_pol3_delta_C"/>
    <property type="match status" value="1"/>
</dbReference>
<keyword evidence="3" id="KW-0808">Transferase</keyword>
<evidence type="ECO:0000256" key="4">
    <source>
        <dbReference type="ARBA" id="ARBA00022695"/>
    </source>
</evidence>
<dbReference type="InterPro" id="IPR048466">
    <property type="entry name" value="DNA_pol3_delta-like_C"/>
</dbReference>
<dbReference type="InterPro" id="IPR008921">
    <property type="entry name" value="DNA_pol3_clamp-load_cplx_C"/>
</dbReference>
<dbReference type="Gene3D" id="3.40.50.300">
    <property type="entry name" value="P-loop containing nucleotide triphosphate hydrolases"/>
    <property type="match status" value="1"/>
</dbReference>
<comment type="caution">
    <text evidence="11">The sequence shown here is derived from an EMBL/GenBank/DDBJ whole genome shotgun (WGS) entry which is preliminary data.</text>
</comment>
<dbReference type="InterPro" id="IPR005790">
    <property type="entry name" value="DNA_polIII_delta"/>
</dbReference>
<dbReference type="GO" id="GO:0006261">
    <property type="term" value="P:DNA-templated DNA replication"/>
    <property type="evidence" value="ECO:0007669"/>
    <property type="project" value="TreeGrafter"/>
</dbReference>
<dbReference type="InterPro" id="IPR010372">
    <property type="entry name" value="DNA_pol3_delta_N"/>
</dbReference>
<feature type="domain" description="DNA polymerase III delta N-terminal" evidence="9">
    <location>
        <begin position="87"/>
        <end position="202"/>
    </location>
</feature>
<gene>
    <name evidence="11" type="ORF">LX77_02853</name>
</gene>
<dbReference type="InterPro" id="IPR027417">
    <property type="entry name" value="P-loop_NTPase"/>
</dbReference>
<comment type="similarity">
    <text evidence="7">Belongs to the DNA polymerase HolA subunit family.</text>
</comment>
<dbReference type="PANTHER" id="PTHR34388:SF1">
    <property type="entry name" value="DNA POLYMERASE III SUBUNIT DELTA"/>
    <property type="match status" value="1"/>
</dbReference>
<protein>
    <recommendedName>
        <fullName evidence="2">DNA polymerase III subunit delta</fullName>
        <ecNumber evidence="1">2.7.7.7</ecNumber>
    </recommendedName>
</protein>
<evidence type="ECO:0000259" key="9">
    <source>
        <dbReference type="Pfam" id="PF06144"/>
    </source>
</evidence>
<name>A0A327RWJ1_9FLAO</name>
<dbReference type="PANTHER" id="PTHR34388">
    <property type="entry name" value="DNA POLYMERASE III SUBUNIT DELTA"/>
    <property type="match status" value="1"/>
</dbReference>
<dbReference type="SUPFAM" id="SSF48019">
    <property type="entry name" value="post-AAA+ oligomerization domain-like"/>
    <property type="match status" value="1"/>
</dbReference>
<comment type="catalytic activity">
    <reaction evidence="8">
        <text>DNA(n) + a 2'-deoxyribonucleoside 5'-triphosphate = DNA(n+1) + diphosphate</text>
        <dbReference type="Rhea" id="RHEA:22508"/>
        <dbReference type="Rhea" id="RHEA-COMP:17339"/>
        <dbReference type="Rhea" id="RHEA-COMP:17340"/>
        <dbReference type="ChEBI" id="CHEBI:33019"/>
        <dbReference type="ChEBI" id="CHEBI:61560"/>
        <dbReference type="ChEBI" id="CHEBI:173112"/>
        <dbReference type="EC" id="2.7.7.7"/>
    </reaction>
</comment>
<evidence type="ECO:0000256" key="8">
    <source>
        <dbReference type="ARBA" id="ARBA00049244"/>
    </source>
</evidence>
<dbReference type="GO" id="GO:0009360">
    <property type="term" value="C:DNA polymerase III complex"/>
    <property type="evidence" value="ECO:0007669"/>
    <property type="project" value="InterPro"/>
</dbReference>
<dbReference type="Proteomes" id="UP000248987">
    <property type="component" value="Unassembled WGS sequence"/>
</dbReference>